<dbReference type="Pfam" id="PF04445">
    <property type="entry name" value="SAM_MT"/>
    <property type="match status" value="1"/>
</dbReference>
<evidence type="ECO:0000256" key="1">
    <source>
        <dbReference type="ARBA" id="ARBA00022603"/>
    </source>
</evidence>
<dbReference type="PANTHER" id="PTHR36112">
    <property type="entry name" value="RIBOSOMAL RNA SMALL SUBUNIT METHYLTRANSFERASE J"/>
    <property type="match status" value="1"/>
</dbReference>
<gene>
    <name evidence="3" type="primary">rsmJ</name>
    <name evidence="3" type="ORF">NCTC10211_01343</name>
</gene>
<dbReference type="InterPro" id="IPR007536">
    <property type="entry name" value="16SrRNA_methylTrfase_J"/>
</dbReference>
<dbReference type="EC" id="2.1.1.-" evidence="3"/>
<keyword evidence="1 3" id="KW-0489">Methyltransferase</keyword>
<organism evidence="3 4">
    <name type="scientific">Serratia marcescens</name>
    <dbReference type="NCBI Taxonomy" id="615"/>
    <lineage>
        <taxon>Bacteria</taxon>
        <taxon>Pseudomonadati</taxon>
        <taxon>Pseudomonadota</taxon>
        <taxon>Gammaproteobacteria</taxon>
        <taxon>Enterobacterales</taxon>
        <taxon>Yersiniaceae</taxon>
        <taxon>Serratia</taxon>
    </lineage>
</organism>
<name>A0A379YB93_SERMA</name>
<keyword evidence="2" id="KW-0949">S-adenosyl-L-methionine</keyword>
<sequence>MLERNPVVAALLDDGLQRGYQDAEIGPWLRERLTLLHASSLTALADLSPRPEVVYLDPMFPHKQKSALVKKEMRVFQSLVGSDDDADGLLEPARRLATKRVVVKRPDYAPPLADVPAHAATLTKSHRFDIYMPL</sequence>
<dbReference type="AlphaFoldDB" id="A0A379YB93"/>
<keyword evidence="3" id="KW-0808">Transferase</keyword>
<protein>
    <submittedName>
        <fullName evidence="3">Ribosomal RNA small subunit methyltransferase J</fullName>
        <ecNumber evidence="3">2.1.1.-</ecNumber>
    </submittedName>
</protein>
<accession>A0A379YB93</accession>
<dbReference type="Gene3D" id="3.40.50.150">
    <property type="entry name" value="Vaccinia Virus protein VP39"/>
    <property type="match status" value="1"/>
</dbReference>
<dbReference type="RefSeq" id="WP_164552118.1">
    <property type="nucleotide sequence ID" value="NZ_RCDX01000336.1"/>
</dbReference>
<reference evidence="3 4" key="1">
    <citation type="submission" date="2018-06" db="EMBL/GenBank/DDBJ databases">
        <authorList>
            <consortium name="Pathogen Informatics"/>
            <person name="Doyle S."/>
        </authorList>
    </citation>
    <scope>NUCLEOTIDE SEQUENCE [LARGE SCALE GENOMIC DNA]</scope>
    <source>
        <strain evidence="3 4">NCTC10211</strain>
    </source>
</reference>
<evidence type="ECO:0000313" key="3">
    <source>
        <dbReference type="EMBL" id="SUI42978.1"/>
    </source>
</evidence>
<proteinExistence type="predicted"/>
<evidence type="ECO:0000256" key="2">
    <source>
        <dbReference type="ARBA" id="ARBA00022691"/>
    </source>
</evidence>
<dbReference type="PANTHER" id="PTHR36112:SF1">
    <property type="entry name" value="RIBOSOMAL RNA SMALL SUBUNIT METHYLTRANSFERASE J"/>
    <property type="match status" value="1"/>
</dbReference>
<dbReference type="SUPFAM" id="SSF53335">
    <property type="entry name" value="S-adenosyl-L-methionine-dependent methyltransferases"/>
    <property type="match status" value="1"/>
</dbReference>
<dbReference type="GO" id="GO:0008990">
    <property type="term" value="F:rRNA (guanine-N2-)-methyltransferase activity"/>
    <property type="evidence" value="ECO:0007669"/>
    <property type="project" value="InterPro"/>
</dbReference>
<dbReference type="EMBL" id="UGYK01000002">
    <property type="protein sequence ID" value="SUI42978.1"/>
    <property type="molecule type" value="Genomic_DNA"/>
</dbReference>
<dbReference type="Proteomes" id="UP000254765">
    <property type="component" value="Unassembled WGS sequence"/>
</dbReference>
<evidence type="ECO:0000313" key="4">
    <source>
        <dbReference type="Proteomes" id="UP000254765"/>
    </source>
</evidence>
<dbReference type="InterPro" id="IPR029063">
    <property type="entry name" value="SAM-dependent_MTases_sf"/>
</dbReference>